<keyword evidence="5" id="KW-1185">Reference proteome</keyword>
<dbReference type="SUPFAM" id="SSF56300">
    <property type="entry name" value="Metallo-dependent phosphatases"/>
    <property type="match status" value="1"/>
</dbReference>
<dbReference type="Gene3D" id="3.60.21.10">
    <property type="match status" value="1"/>
</dbReference>
<organism evidence="4 5">
    <name type="scientific">Ruminiclostridium cellulolyticum (strain ATCC 35319 / DSM 5812 / JCM 6584 / H10)</name>
    <name type="common">Clostridium cellulolyticum</name>
    <dbReference type="NCBI Taxonomy" id="394503"/>
    <lineage>
        <taxon>Bacteria</taxon>
        <taxon>Bacillati</taxon>
        <taxon>Bacillota</taxon>
        <taxon>Clostridia</taxon>
        <taxon>Eubacteriales</taxon>
        <taxon>Oscillospiraceae</taxon>
        <taxon>Ruminiclostridium</taxon>
    </lineage>
</organism>
<dbReference type="InterPro" id="IPR000979">
    <property type="entry name" value="Phosphodiesterase_MJ0936/Vps29"/>
</dbReference>
<gene>
    <name evidence="4" type="ordered locus">Ccel_1354</name>
</gene>
<dbReference type="CDD" id="cd00841">
    <property type="entry name" value="MPP_YfcE"/>
    <property type="match status" value="1"/>
</dbReference>
<accession>B8I1B0</accession>
<protein>
    <recommendedName>
        <fullName evidence="2">Phosphoesterase</fullName>
        <ecNumber evidence="2">3.1.4.-</ecNumber>
    </recommendedName>
</protein>
<dbReference type="InterPro" id="IPR041802">
    <property type="entry name" value="MPP_YfcE"/>
</dbReference>
<keyword evidence="2" id="KW-0479">Metal-binding</keyword>
<dbReference type="GO" id="GO:0046872">
    <property type="term" value="F:metal ion binding"/>
    <property type="evidence" value="ECO:0007669"/>
    <property type="project" value="UniProtKB-KW"/>
</dbReference>
<name>B8I1B0_RUMCH</name>
<dbReference type="InterPro" id="IPR024654">
    <property type="entry name" value="Calcineurin-like_PHP_lpxH"/>
</dbReference>
<comment type="similarity">
    <text evidence="1 2">Belongs to the metallophosphoesterase superfamily. YfcE family.</text>
</comment>
<dbReference type="KEGG" id="cce:Ccel_1354"/>
<dbReference type="Pfam" id="PF12850">
    <property type="entry name" value="Metallophos_2"/>
    <property type="match status" value="1"/>
</dbReference>
<dbReference type="RefSeq" id="WP_015924856.1">
    <property type="nucleotide sequence ID" value="NC_011898.1"/>
</dbReference>
<feature type="domain" description="Calcineurin-like phosphoesterase" evidence="3">
    <location>
        <begin position="1"/>
        <end position="148"/>
    </location>
</feature>
<dbReference type="NCBIfam" id="TIGR00040">
    <property type="entry name" value="yfcE"/>
    <property type="match status" value="1"/>
</dbReference>
<proteinExistence type="inferred from homology"/>
<comment type="cofactor">
    <cofactor evidence="2">
        <name>a divalent metal cation</name>
        <dbReference type="ChEBI" id="CHEBI:60240"/>
    </cofactor>
</comment>
<evidence type="ECO:0000313" key="5">
    <source>
        <dbReference type="Proteomes" id="UP000001349"/>
    </source>
</evidence>
<evidence type="ECO:0000256" key="2">
    <source>
        <dbReference type="RuleBase" id="RU362039"/>
    </source>
</evidence>
<evidence type="ECO:0000256" key="1">
    <source>
        <dbReference type="ARBA" id="ARBA00008950"/>
    </source>
</evidence>
<dbReference type="eggNOG" id="COG0622">
    <property type="taxonomic scope" value="Bacteria"/>
</dbReference>
<reference evidence="4 5" key="1">
    <citation type="submission" date="2009-01" db="EMBL/GenBank/DDBJ databases">
        <title>Complete sequence of Clostridium cellulolyticum H10.</title>
        <authorList>
            <consortium name="US DOE Joint Genome Institute"/>
            <person name="Lucas S."/>
            <person name="Copeland A."/>
            <person name="Lapidus A."/>
            <person name="Glavina del Rio T."/>
            <person name="Dalin E."/>
            <person name="Tice H."/>
            <person name="Bruce D."/>
            <person name="Goodwin L."/>
            <person name="Pitluck S."/>
            <person name="Chertkov O."/>
            <person name="Saunders E."/>
            <person name="Brettin T."/>
            <person name="Detter J.C."/>
            <person name="Han C."/>
            <person name="Larimer F."/>
            <person name="Land M."/>
            <person name="Hauser L."/>
            <person name="Kyrpides N."/>
            <person name="Ivanova N."/>
            <person name="Zhou J."/>
            <person name="Richardson P."/>
        </authorList>
    </citation>
    <scope>NUCLEOTIDE SEQUENCE [LARGE SCALE GENOMIC DNA]</scope>
    <source>
        <strain evidence="5">ATCC 35319 / DSM 5812 / JCM 6584 / H10</strain>
    </source>
</reference>
<dbReference type="PANTHER" id="PTHR11124">
    <property type="entry name" value="VACUOLAR SORTING PROTEIN VPS29"/>
    <property type="match status" value="1"/>
</dbReference>
<dbReference type="HOGENOM" id="CLU_063749_2_1_9"/>
<dbReference type="EC" id="3.1.4.-" evidence="2"/>
<dbReference type="OrthoDB" id="9800565at2"/>
<dbReference type="EMBL" id="CP001348">
    <property type="protein sequence ID" value="ACL75708.1"/>
    <property type="molecule type" value="Genomic_DNA"/>
</dbReference>
<sequence length="159" mass="18235">MKVLVMSDTHGYIANARRAIEKNPDVEMVIHLGDYCRDVAELEQLYPDKRFEYVYGNSDFGVGETEAEKTLEIEGRRIFLTHGHKYSVKWDLNRIHAKAETENAHIALYGHTHIALVERVCDRMVLNPGSISESRSNLSESYAILDISPEKVDAEFFYI</sequence>
<evidence type="ECO:0000259" key="3">
    <source>
        <dbReference type="Pfam" id="PF12850"/>
    </source>
</evidence>
<dbReference type="GO" id="GO:0016787">
    <property type="term" value="F:hydrolase activity"/>
    <property type="evidence" value="ECO:0007669"/>
    <property type="project" value="UniProtKB-UniRule"/>
</dbReference>
<dbReference type="AlphaFoldDB" id="B8I1B0"/>
<dbReference type="Proteomes" id="UP000001349">
    <property type="component" value="Chromosome"/>
</dbReference>
<dbReference type="InterPro" id="IPR029052">
    <property type="entry name" value="Metallo-depent_PP-like"/>
</dbReference>
<evidence type="ECO:0000313" key="4">
    <source>
        <dbReference type="EMBL" id="ACL75708.1"/>
    </source>
</evidence>
<dbReference type="STRING" id="394503.Ccel_1354"/>